<evidence type="ECO:0000256" key="10">
    <source>
        <dbReference type="SAM" id="MobiDB-lite"/>
    </source>
</evidence>
<evidence type="ECO:0000256" key="4">
    <source>
        <dbReference type="ARBA" id="ARBA00012945"/>
    </source>
</evidence>
<dbReference type="SUPFAM" id="SSF52777">
    <property type="entry name" value="CoA-dependent acyltransferases"/>
    <property type="match status" value="1"/>
</dbReference>
<evidence type="ECO:0000256" key="6">
    <source>
        <dbReference type="ARBA" id="ARBA00022679"/>
    </source>
</evidence>
<evidence type="ECO:0000256" key="5">
    <source>
        <dbReference type="ARBA" id="ARBA00022532"/>
    </source>
</evidence>
<dbReference type="InterPro" id="IPR001078">
    <property type="entry name" value="2-oxoacid_DH_actylTfrase"/>
</dbReference>
<evidence type="ECO:0000259" key="12">
    <source>
        <dbReference type="PROSITE" id="PS51826"/>
    </source>
</evidence>
<reference evidence="13" key="1">
    <citation type="submission" date="2013-08" db="EMBL/GenBank/DDBJ databases">
        <authorList>
            <person name="Mendez C."/>
            <person name="Richter M."/>
            <person name="Ferrer M."/>
            <person name="Sanchez J."/>
        </authorList>
    </citation>
    <scope>NUCLEOTIDE SEQUENCE</scope>
</reference>
<dbReference type="Gene3D" id="2.40.50.100">
    <property type="match status" value="1"/>
</dbReference>
<evidence type="ECO:0000256" key="2">
    <source>
        <dbReference type="ARBA" id="ARBA00005145"/>
    </source>
</evidence>
<dbReference type="PROSITE" id="PS00189">
    <property type="entry name" value="LIPOYL"/>
    <property type="match status" value="1"/>
</dbReference>
<keyword evidence="8" id="KW-0012">Acyltransferase</keyword>
<evidence type="ECO:0000256" key="8">
    <source>
        <dbReference type="ARBA" id="ARBA00023315"/>
    </source>
</evidence>
<dbReference type="GO" id="GO:0006099">
    <property type="term" value="P:tricarboxylic acid cycle"/>
    <property type="evidence" value="ECO:0007669"/>
    <property type="project" value="UniProtKB-KW"/>
</dbReference>
<dbReference type="InterPro" id="IPR006255">
    <property type="entry name" value="SucB"/>
</dbReference>
<keyword evidence="7" id="KW-0450">Lipoyl</keyword>
<dbReference type="EMBL" id="AUZY01004709">
    <property type="protein sequence ID" value="EQD62141.1"/>
    <property type="molecule type" value="Genomic_DNA"/>
</dbReference>
<protein>
    <recommendedName>
        <fullName evidence="4">dihydrolipoyllysine-residue succinyltransferase</fullName>
        <ecNumber evidence="4">2.3.1.61</ecNumber>
    </recommendedName>
    <alternativeName>
        <fullName evidence="9">2-oxoglutarate dehydrogenase complex component E2</fullName>
    </alternativeName>
</protein>
<gene>
    <name evidence="13" type="ORF">B1B_07407</name>
</gene>
<comment type="caution">
    <text evidence="13">The sequence shown here is derived from an EMBL/GenBank/DDBJ whole genome shotgun (WGS) entry which is preliminary data.</text>
</comment>
<keyword evidence="6 13" id="KW-0808">Transferase</keyword>
<reference evidence="13" key="2">
    <citation type="journal article" date="2014" name="ISME J.">
        <title>Microbial stratification in low pH oxic and suboxic macroscopic growths along an acid mine drainage.</title>
        <authorList>
            <person name="Mendez-Garcia C."/>
            <person name="Mesa V."/>
            <person name="Sprenger R.R."/>
            <person name="Richter M."/>
            <person name="Diez M.S."/>
            <person name="Solano J."/>
            <person name="Bargiela R."/>
            <person name="Golyshina O.V."/>
            <person name="Manteca A."/>
            <person name="Ramos J.L."/>
            <person name="Gallego J.R."/>
            <person name="Llorente I."/>
            <person name="Martins Dos Santos V.A."/>
            <person name="Jensen O.N."/>
            <person name="Pelaez A.I."/>
            <person name="Sanchez J."/>
            <person name="Ferrer M."/>
        </authorList>
    </citation>
    <scope>NUCLEOTIDE SEQUENCE</scope>
</reference>
<comment type="pathway">
    <text evidence="2">Amino-acid degradation; L-lysine degradation via saccharopine pathway; glutaryl-CoA from L-lysine: step 6/6.</text>
</comment>
<dbReference type="Gene3D" id="4.10.320.10">
    <property type="entry name" value="E3-binding domain"/>
    <property type="match status" value="1"/>
</dbReference>
<dbReference type="SUPFAM" id="SSF47005">
    <property type="entry name" value="Peripheral subunit-binding domain of 2-oxo acid dehydrogenase complex"/>
    <property type="match status" value="1"/>
</dbReference>
<evidence type="ECO:0000256" key="9">
    <source>
        <dbReference type="ARBA" id="ARBA00032406"/>
    </source>
</evidence>
<dbReference type="GO" id="GO:0045252">
    <property type="term" value="C:oxoglutarate dehydrogenase complex"/>
    <property type="evidence" value="ECO:0007669"/>
    <property type="project" value="InterPro"/>
</dbReference>
<evidence type="ECO:0000256" key="7">
    <source>
        <dbReference type="ARBA" id="ARBA00022823"/>
    </source>
</evidence>
<dbReference type="EC" id="2.3.1.61" evidence="4"/>
<dbReference type="InterPro" id="IPR003016">
    <property type="entry name" value="2-oxoA_DH_lipoyl-BS"/>
</dbReference>
<dbReference type="PANTHER" id="PTHR43416:SF5">
    <property type="entry name" value="DIHYDROLIPOYLLYSINE-RESIDUE SUCCINYLTRANSFERASE COMPONENT OF 2-OXOGLUTARATE DEHYDROGENASE COMPLEX, MITOCHONDRIAL"/>
    <property type="match status" value="1"/>
</dbReference>
<dbReference type="Gene3D" id="3.30.559.10">
    <property type="entry name" value="Chloramphenicol acetyltransferase-like domain"/>
    <property type="match status" value="1"/>
</dbReference>
<dbReference type="AlphaFoldDB" id="T1ANH2"/>
<dbReference type="InterPro" id="IPR023213">
    <property type="entry name" value="CAT-like_dom_sf"/>
</dbReference>
<dbReference type="InterPro" id="IPR036625">
    <property type="entry name" value="E3-bd_dom_sf"/>
</dbReference>
<organism evidence="13">
    <name type="scientific">mine drainage metagenome</name>
    <dbReference type="NCBI Taxonomy" id="410659"/>
    <lineage>
        <taxon>unclassified sequences</taxon>
        <taxon>metagenomes</taxon>
        <taxon>ecological metagenomes</taxon>
    </lineage>
</organism>
<keyword evidence="5" id="KW-0816">Tricarboxylic acid cycle</keyword>
<dbReference type="NCBIfam" id="NF004309">
    <property type="entry name" value="PRK05704.1"/>
    <property type="match status" value="1"/>
</dbReference>
<accession>T1ANH2</accession>
<comment type="cofactor">
    <cofactor evidence="1">
        <name>(R)-lipoate</name>
        <dbReference type="ChEBI" id="CHEBI:83088"/>
    </cofactor>
</comment>
<sequence>MSIEIKVPPLPESVADATVVNWRKKTGESVERDENLVDLETDKVVLEVPAPASGVLREIRQADGATVTAGSVLAILEEGAAARAGQPSPPRAVPQPPASEPKAPAAESPQASPSRPGKTPPIAPAARRLIGEHGLDPALIEGHGREGRISKGDVLAHLEHGEAAGSALHSEGSGAHSGSRSRRVPMTRIRARIAGRLQESNRNAVMLTSFNEVDLTRVIEMRTSLRESFEKTHGVKLGFMSFFVKAAILALLRFPVVNASIEGSDIVYHDFWDIGIAVSSKRGLVVPVVRDADQLSFAEIETRIARFAEKARSGALELSDLEGGTFTITNGGVFGSLVSTPIINPPQSAILGMHKIQDRPVAQAGQVVIRPMMYLALTYDHRLVDGQEAVQFLVAVKASLEDPDRLLLDL</sequence>
<evidence type="ECO:0000259" key="11">
    <source>
        <dbReference type="PROSITE" id="PS50968"/>
    </source>
</evidence>
<name>T1ANH2_9ZZZZ</name>
<dbReference type="NCBIfam" id="TIGR01347">
    <property type="entry name" value="sucB"/>
    <property type="match status" value="1"/>
</dbReference>
<dbReference type="SUPFAM" id="SSF51230">
    <property type="entry name" value="Single hybrid motif"/>
    <property type="match status" value="1"/>
</dbReference>
<dbReference type="Pfam" id="PF00364">
    <property type="entry name" value="Biotin_lipoyl"/>
    <property type="match status" value="1"/>
</dbReference>
<dbReference type="InterPro" id="IPR011053">
    <property type="entry name" value="Single_hybrid_motif"/>
</dbReference>
<dbReference type="PROSITE" id="PS51826">
    <property type="entry name" value="PSBD"/>
    <property type="match status" value="1"/>
</dbReference>
<proteinExistence type="inferred from homology"/>
<feature type="compositionally biased region" description="Low complexity" evidence="10">
    <location>
        <begin position="100"/>
        <end position="114"/>
    </location>
</feature>
<dbReference type="GO" id="GO:0033512">
    <property type="term" value="P:L-lysine catabolic process to acetyl-CoA via saccharopine"/>
    <property type="evidence" value="ECO:0007669"/>
    <property type="project" value="UniProtKB-UniPathway"/>
</dbReference>
<dbReference type="InterPro" id="IPR050537">
    <property type="entry name" value="2-oxoacid_dehydrogenase"/>
</dbReference>
<evidence type="ECO:0000256" key="3">
    <source>
        <dbReference type="ARBA" id="ARBA00007317"/>
    </source>
</evidence>
<dbReference type="UniPathway" id="UPA00868">
    <property type="reaction ID" value="UER00840"/>
</dbReference>
<dbReference type="InterPro" id="IPR000089">
    <property type="entry name" value="Biotin_lipoyl"/>
</dbReference>
<dbReference type="Pfam" id="PF00198">
    <property type="entry name" value="2-oxoacid_dh"/>
    <property type="match status" value="1"/>
</dbReference>
<dbReference type="FunFam" id="3.30.559.10:FF:000007">
    <property type="entry name" value="Dihydrolipoamide acetyltransferase component of pyruvate dehydrogenase complex"/>
    <property type="match status" value="1"/>
</dbReference>
<evidence type="ECO:0000313" key="13">
    <source>
        <dbReference type="EMBL" id="EQD62141.1"/>
    </source>
</evidence>
<dbReference type="GO" id="GO:0005829">
    <property type="term" value="C:cytosol"/>
    <property type="evidence" value="ECO:0007669"/>
    <property type="project" value="TreeGrafter"/>
</dbReference>
<dbReference type="PROSITE" id="PS50968">
    <property type="entry name" value="BIOTINYL_LIPOYL"/>
    <property type="match status" value="1"/>
</dbReference>
<feature type="compositionally biased region" description="Pro residues" evidence="10">
    <location>
        <begin position="87"/>
        <end position="99"/>
    </location>
</feature>
<dbReference type="Pfam" id="PF02817">
    <property type="entry name" value="E3_binding"/>
    <property type="match status" value="1"/>
</dbReference>
<dbReference type="InterPro" id="IPR004167">
    <property type="entry name" value="PSBD"/>
</dbReference>
<feature type="domain" description="Peripheral subunit-binding (PSBD)" evidence="12">
    <location>
        <begin position="121"/>
        <end position="158"/>
    </location>
</feature>
<comment type="similarity">
    <text evidence="3">Belongs to the 2-oxoacid dehydrogenase family.</text>
</comment>
<feature type="domain" description="Lipoyl-binding" evidence="11">
    <location>
        <begin position="2"/>
        <end position="77"/>
    </location>
</feature>
<evidence type="ECO:0000256" key="1">
    <source>
        <dbReference type="ARBA" id="ARBA00001938"/>
    </source>
</evidence>
<feature type="region of interest" description="Disordered" evidence="10">
    <location>
        <begin position="81"/>
        <end position="123"/>
    </location>
</feature>
<dbReference type="GO" id="GO:0004149">
    <property type="term" value="F:dihydrolipoyllysine-residue succinyltransferase activity"/>
    <property type="evidence" value="ECO:0007669"/>
    <property type="project" value="UniProtKB-EC"/>
</dbReference>
<dbReference type="PANTHER" id="PTHR43416">
    <property type="entry name" value="DIHYDROLIPOYLLYSINE-RESIDUE SUCCINYLTRANSFERASE COMPONENT OF 2-OXOGLUTARATE DEHYDROGENASE COMPLEX, MITOCHONDRIAL-RELATED"/>
    <property type="match status" value="1"/>
</dbReference>
<dbReference type="CDD" id="cd06849">
    <property type="entry name" value="lipoyl_domain"/>
    <property type="match status" value="1"/>
</dbReference>